<accession>A0A8T3CEL6</accession>
<dbReference type="PANTHER" id="PTHR20875:SF2">
    <property type="entry name" value="EF-HAND CALCIUM-BINDING DOMAIN-CONTAINING PROTEIN 6"/>
    <property type="match status" value="1"/>
</dbReference>
<sequence>MKQRIQKYYGDILTAFLLMDKNRDGVINRGDFRILFDSLEFTSNEEEYQRVLGMLGLEPGATLNYAEFFDAIQATGKPGIQLLSANKWKRFVEEAGEQVHSHLASRAHSGWSEMAKSFSHFNEEGQGLVTKRDLKQLLYTYALPISPNQFEKLWSRYDREGRGELTHSEFLEQLGVAPEENGRGQSHMTMEGCSGSQTQGRAGSAGSQTAQTSPVLQEIREVVRRSYAEVSCSLVGLDESKDGYVGLDDLQALLQKHGSQVKEDELIHLLNSLKISVDNRKLSYLHFLQAFGHRAASAPGSRPPRESVEQLSPDRAMLRLREEVSASYHALHKVFSAFDKSGRGAVSPLEFQRVLDHFCVRLSDRQLTHLLSMLPVNEDDHSVPWRHFLLKFRIKDQAYSTENWLERVERAVGPAKPRPLPMSDILERIQEVVSAKLYTVAKDMAELDYGRINVISKEHFRVICDRHFLRVTDEQFESLWELLPVNEFGNLEYRELLKRFSGDSWGGPQTSERGDPVTSPVCPEVSTSAIRRPKTAPCIIGRPKSANQGEETGPASVTGGGASPPLSADAVERRVRGQTRGCWKELQRRCREEDPTGCGGIATDSFLGHTAGPAGEAVAGGPAAAGGEARHRGERQDRVPRVPAADRPLPAAPPPHRLPPAQSAPTPHPDEGGGSEWAVCRLHAPAAGSGPEILEAHEAKLHCL</sequence>
<dbReference type="EMBL" id="JAERUA010000023">
    <property type="protein sequence ID" value="KAI1883413.1"/>
    <property type="molecule type" value="Genomic_DNA"/>
</dbReference>
<proteinExistence type="predicted"/>
<feature type="compositionally biased region" description="Basic and acidic residues" evidence="5">
    <location>
        <begin position="628"/>
        <end position="640"/>
    </location>
</feature>
<dbReference type="PROSITE" id="PS50222">
    <property type="entry name" value="EF_HAND_2"/>
    <property type="match status" value="2"/>
</dbReference>
<keyword evidence="2" id="KW-0479">Metal-binding</keyword>
<dbReference type="Gene3D" id="1.10.238.10">
    <property type="entry name" value="EF-hand"/>
    <property type="match status" value="5"/>
</dbReference>
<name>A0A8T3CEL6_9TELE</name>
<evidence type="ECO:0000259" key="6">
    <source>
        <dbReference type="PROSITE" id="PS50222"/>
    </source>
</evidence>
<keyword evidence="4" id="KW-0106">Calcium</keyword>
<dbReference type="Pfam" id="PF08976">
    <property type="entry name" value="EF-hand_11"/>
    <property type="match status" value="2"/>
</dbReference>
<feature type="region of interest" description="Disordered" evidence="5">
    <location>
        <begin position="609"/>
        <end position="676"/>
    </location>
</feature>
<gene>
    <name evidence="7" type="ORF">AGOR_G00231180</name>
</gene>
<evidence type="ECO:0000256" key="4">
    <source>
        <dbReference type="ARBA" id="ARBA00022837"/>
    </source>
</evidence>
<comment type="caution">
    <text evidence="7">The sequence shown here is derived from an EMBL/GenBank/DDBJ whole genome shotgun (WGS) entry which is preliminary data.</text>
</comment>
<evidence type="ECO:0000256" key="1">
    <source>
        <dbReference type="ARBA" id="ARBA00022553"/>
    </source>
</evidence>
<dbReference type="SUPFAM" id="SSF47473">
    <property type="entry name" value="EF-hand"/>
    <property type="match status" value="3"/>
</dbReference>
<dbReference type="PANTHER" id="PTHR20875">
    <property type="entry name" value="EF-HAND CALCIUM-BINDING DOMAIN-CONTAINING PROTEIN 6-RELATED"/>
    <property type="match status" value="1"/>
</dbReference>
<feature type="domain" description="EF-hand" evidence="6">
    <location>
        <begin position="326"/>
        <end position="361"/>
    </location>
</feature>
<organism evidence="7 8">
    <name type="scientific">Albula goreensis</name>
    <dbReference type="NCBI Taxonomy" id="1534307"/>
    <lineage>
        <taxon>Eukaryota</taxon>
        <taxon>Metazoa</taxon>
        <taxon>Chordata</taxon>
        <taxon>Craniata</taxon>
        <taxon>Vertebrata</taxon>
        <taxon>Euteleostomi</taxon>
        <taxon>Actinopterygii</taxon>
        <taxon>Neopterygii</taxon>
        <taxon>Teleostei</taxon>
        <taxon>Albuliformes</taxon>
        <taxon>Albulidae</taxon>
        <taxon>Albula</taxon>
    </lineage>
</organism>
<dbReference type="InterPro" id="IPR002048">
    <property type="entry name" value="EF_hand_dom"/>
</dbReference>
<feature type="domain" description="EF-hand" evidence="6">
    <location>
        <begin position="7"/>
        <end position="42"/>
    </location>
</feature>
<keyword evidence="1" id="KW-0597">Phosphoprotein</keyword>
<dbReference type="Proteomes" id="UP000829720">
    <property type="component" value="Unassembled WGS sequence"/>
</dbReference>
<dbReference type="AlphaFoldDB" id="A0A8T3CEL6"/>
<feature type="compositionally biased region" description="Polar residues" evidence="5">
    <location>
        <begin position="183"/>
        <end position="213"/>
    </location>
</feature>
<dbReference type="GO" id="GO:0005654">
    <property type="term" value="C:nucleoplasm"/>
    <property type="evidence" value="ECO:0007669"/>
    <property type="project" value="TreeGrafter"/>
</dbReference>
<dbReference type="InterPro" id="IPR011992">
    <property type="entry name" value="EF-hand-dom_pair"/>
</dbReference>
<dbReference type="OrthoDB" id="26525at2759"/>
<evidence type="ECO:0000313" key="7">
    <source>
        <dbReference type="EMBL" id="KAI1883413.1"/>
    </source>
</evidence>
<dbReference type="InterPro" id="IPR018247">
    <property type="entry name" value="EF_Hand_1_Ca_BS"/>
</dbReference>
<protein>
    <recommendedName>
        <fullName evidence="6">EF-hand domain-containing protein</fullName>
    </recommendedName>
</protein>
<evidence type="ECO:0000256" key="2">
    <source>
        <dbReference type="ARBA" id="ARBA00022723"/>
    </source>
</evidence>
<dbReference type="SMART" id="SM00054">
    <property type="entry name" value="EFh"/>
    <property type="match status" value="3"/>
</dbReference>
<dbReference type="InterPro" id="IPR052603">
    <property type="entry name" value="EFCB6"/>
</dbReference>
<dbReference type="PROSITE" id="PS00018">
    <property type="entry name" value="EF_HAND_1"/>
    <property type="match status" value="2"/>
</dbReference>
<feature type="region of interest" description="Disordered" evidence="5">
    <location>
        <begin position="181"/>
        <end position="213"/>
    </location>
</feature>
<keyword evidence="3" id="KW-0677">Repeat</keyword>
<reference evidence="7" key="1">
    <citation type="submission" date="2021-01" db="EMBL/GenBank/DDBJ databases">
        <authorList>
            <person name="Zahm M."/>
            <person name="Roques C."/>
            <person name="Cabau C."/>
            <person name="Klopp C."/>
            <person name="Donnadieu C."/>
            <person name="Jouanno E."/>
            <person name="Lampietro C."/>
            <person name="Louis A."/>
            <person name="Herpin A."/>
            <person name="Echchiki A."/>
            <person name="Berthelot C."/>
            <person name="Parey E."/>
            <person name="Roest-Crollius H."/>
            <person name="Braasch I."/>
            <person name="Postlethwait J."/>
            <person name="Bobe J."/>
            <person name="Montfort J."/>
            <person name="Bouchez O."/>
            <person name="Begum T."/>
            <person name="Mejri S."/>
            <person name="Adams A."/>
            <person name="Chen W.-J."/>
            <person name="Guiguen Y."/>
        </authorList>
    </citation>
    <scope>NUCLEOTIDE SEQUENCE</scope>
    <source>
        <tissue evidence="7">Blood</tissue>
    </source>
</reference>
<dbReference type="Pfam" id="PF13202">
    <property type="entry name" value="EF-hand_5"/>
    <property type="match status" value="1"/>
</dbReference>
<dbReference type="InterPro" id="IPR015070">
    <property type="entry name" value="EF_hand_DJBP"/>
</dbReference>
<evidence type="ECO:0000313" key="8">
    <source>
        <dbReference type="Proteomes" id="UP000829720"/>
    </source>
</evidence>
<evidence type="ECO:0000256" key="3">
    <source>
        <dbReference type="ARBA" id="ARBA00022737"/>
    </source>
</evidence>
<feature type="compositionally biased region" description="Low complexity" evidence="5">
    <location>
        <begin position="611"/>
        <end position="627"/>
    </location>
</feature>
<feature type="region of interest" description="Disordered" evidence="5">
    <location>
        <begin position="504"/>
        <end position="578"/>
    </location>
</feature>
<dbReference type="GO" id="GO:0005509">
    <property type="term" value="F:calcium ion binding"/>
    <property type="evidence" value="ECO:0007669"/>
    <property type="project" value="InterPro"/>
</dbReference>
<keyword evidence="8" id="KW-1185">Reference proteome</keyword>
<evidence type="ECO:0000256" key="5">
    <source>
        <dbReference type="SAM" id="MobiDB-lite"/>
    </source>
</evidence>